<dbReference type="InterPro" id="IPR006015">
    <property type="entry name" value="Universal_stress_UspA"/>
</dbReference>
<dbReference type="PANTHER" id="PTHR46268:SF6">
    <property type="entry name" value="UNIVERSAL STRESS PROTEIN UP12"/>
    <property type="match status" value="1"/>
</dbReference>
<gene>
    <name evidence="3" type="ORF">L1I30_13650</name>
</gene>
<protein>
    <submittedName>
        <fullName evidence="3">Universal stress protein</fullName>
    </submittedName>
</protein>
<dbReference type="InterPro" id="IPR006016">
    <property type="entry name" value="UspA"/>
</dbReference>
<organism evidence="3 4">
    <name type="scientific">Gillisia lutea</name>
    <dbReference type="NCBI Taxonomy" id="2909668"/>
    <lineage>
        <taxon>Bacteria</taxon>
        <taxon>Pseudomonadati</taxon>
        <taxon>Bacteroidota</taxon>
        <taxon>Flavobacteriia</taxon>
        <taxon>Flavobacteriales</taxon>
        <taxon>Flavobacteriaceae</taxon>
        <taxon>Gillisia</taxon>
    </lineage>
</organism>
<dbReference type="RefSeq" id="WP_236134859.1">
    <property type="nucleotide sequence ID" value="NZ_JAKGTH010000011.1"/>
</dbReference>
<dbReference type="Proteomes" id="UP001179363">
    <property type="component" value="Unassembled WGS sequence"/>
</dbReference>
<sequence>MRKIIIPTDFSENAFNALKYAVDLFKYEISEIIILHAFADEVYNTQRLPDKDALEILKQEVLKKSNASLSHIEKQLKDYSPNPRHRVKSLSAFGILVDEVNDLINSENADIVVMGTQGETDDKNITFGTNTLQVIKHVQCPVLCIPADCKYKTPKNILFPTNYMIPYQRRELKLIVDMARSFRTTIHMLYVSNFPVESFRQKDNQLFLKEQFYEIRFKFHLVEETDRVEAIKTAIDEMDIDMLIMVNSHHTFLEEMLHKHTIDKIGLHPKIPFMILQNYHRDVVTGLANNQ</sequence>
<dbReference type="EMBL" id="JAKGTH010000011">
    <property type="protein sequence ID" value="MCF4102717.1"/>
    <property type="molecule type" value="Genomic_DNA"/>
</dbReference>
<evidence type="ECO:0000313" key="4">
    <source>
        <dbReference type="Proteomes" id="UP001179363"/>
    </source>
</evidence>
<dbReference type="PANTHER" id="PTHR46268">
    <property type="entry name" value="STRESS RESPONSE PROTEIN NHAX"/>
    <property type="match status" value="1"/>
</dbReference>
<evidence type="ECO:0000313" key="3">
    <source>
        <dbReference type="EMBL" id="MCF4102717.1"/>
    </source>
</evidence>
<dbReference type="Pfam" id="PF00582">
    <property type="entry name" value="Usp"/>
    <property type="match status" value="1"/>
</dbReference>
<evidence type="ECO:0000256" key="1">
    <source>
        <dbReference type="ARBA" id="ARBA00008791"/>
    </source>
</evidence>
<dbReference type="CDD" id="cd00293">
    <property type="entry name" value="USP-like"/>
    <property type="match status" value="1"/>
</dbReference>
<feature type="domain" description="UspA" evidence="2">
    <location>
        <begin position="1"/>
        <end position="146"/>
    </location>
</feature>
<keyword evidence="4" id="KW-1185">Reference proteome</keyword>
<proteinExistence type="inferred from homology"/>
<name>A0ABS9EIM6_9FLAO</name>
<dbReference type="PRINTS" id="PR01438">
    <property type="entry name" value="UNVRSLSTRESS"/>
</dbReference>
<evidence type="ECO:0000259" key="2">
    <source>
        <dbReference type="Pfam" id="PF00582"/>
    </source>
</evidence>
<dbReference type="SUPFAM" id="SSF52402">
    <property type="entry name" value="Adenine nucleotide alpha hydrolases-like"/>
    <property type="match status" value="2"/>
</dbReference>
<accession>A0ABS9EIM6</accession>
<reference evidence="3" key="1">
    <citation type="submission" date="2022-01" db="EMBL/GenBank/DDBJ databases">
        <title>Gillisia lutea sp. nov., isolated from marine plastic residues from the Malvarosa beach (Valencia, Spain).</title>
        <authorList>
            <person name="Vidal-Verdu A."/>
            <person name="Molina-Menor E."/>
            <person name="Satari L."/>
            <person name="Pascual J."/>
            <person name="Pereto J."/>
            <person name="Porcar M."/>
        </authorList>
    </citation>
    <scope>NUCLEOTIDE SEQUENCE</scope>
    <source>
        <strain evidence="3">M10.2A</strain>
    </source>
</reference>
<comment type="similarity">
    <text evidence="1">Belongs to the universal stress protein A family.</text>
</comment>
<dbReference type="Gene3D" id="3.40.50.12370">
    <property type="match status" value="1"/>
</dbReference>
<comment type="caution">
    <text evidence="3">The sequence shown here is derived from an EMBL/GenBank/DDBJ whole genome shotgun (WGS) entry which is preliminary data.</text>
</comment>